<dbReference type="Pfam" id="PF00995">
    <property type="entry name" value="Sec1"/>
    <property type="match status" value="1"/>
</dbReference>
<dbReference type="AlphaFoldDB" id="A0A182HKY7"/>
<dbReference type="InterPro" id="IPR027482">
    <property type="entry name" value="Sec1-like_dom2"/>
</dbReference>
<dbReference type="PIRSF" id="PIRSF005715">
    <property type="entry name" value="VPS45_Sec1"/>
    <property type="match status" value="1"/>
</dbReference>
<dbReference type="InterPro" id="IPR043154">
    <property type="entry name" value="Sec-1-like_dom1"/>
</dbReference>
<feature type="region of interest" description="Disordered" evidence="2">
    <location>
        <begin position="513"/>
        <end position="535"/>
    </location>
</feature>
<dbReference type="Proteomes" id="UP000075840">
    <property type="component" value="Unassembled WGS sequence"/>
</dbReference>
<dbReference type="SUPFAM" id="SSF56815">
    <property type="entry name" value="Sec1/munc18-like (SM) proteins"/>
    <property type="match status" value="1"/>
</dbReference>
<keyword evidence="4" id="KW-1185">Reference proteome</keyword>
<accession>A0A182HKY7</accession>
<sequence>MDSASGRKLLGFRQIAQEKLQHVFYSIPSEKDLIIEPALIKPLEHVCGASWLRKKGIDKIFKFDSKNPPPKRKQFVYLITSSLLTFKSVLDQISGYQSQTSSMMEPDIRNKQYHVLVLPSVLASFEHLLEEEGLHGIVELYNFQWDFLLLDESLLSLELPNVFADVFVRKDTTPLGSIAQSIRIFNLVMGKPHLVFSLGENAEKILHMVQRMEAAKRPNVVGKDNAAGKVDQPEKEPEYSAMLILDRDRDYPACLLTPVVYCGLLLEIQPLNSGSLAVDGECNKIKNGKLAFLQEQGAAAASKQQETTSLRMSGAQDMIYLEHRYRHFSEVISLLSAQAKALGLEGKAYTREMKLHEMKEYVTLKLPKVAAAKKELFKHLRLCETIVEEIGANFEKHQMIEESILTNTNRKQIMNYILELLSSDAHRYNTLRLICLYHVTIGLTGEDMTRLMTGYLNAFGYRHLSLFHSLFQARLFPDTTNLSKTKILSQISIPTLKTPFQIEANKLKQLPTDANDTATTATTPTTDRDGGLTGGVQSTGGGSVAAGGKTCPSYVFNGNYIPLVTQLTNLIFAASSFDNLNTRLGHLERLKVSGRLLTASGQPGDHTQCAPRSIKELSASSHKVALNQLLPFKEKTMFIFIVGGITYAEIAACHLLERTIGAKIVLSSDRIIAGHDLIESVVNC</sequence>
<feature type="compositionally biased region" description="Low complexity" evidence="2">
    <location>
        <begin position="513"/>
        <end position="525"/>
    </location>
</feature>
<dbReference type="Gene3D" id="1.25.40.850">
    <property type="match status" value="1"/>
</dbReference>
<dbReference type="Gene3D" id="3.90.830.10">
    <property type="entry name" value="Syntaxin Binding Protein 1, Chain A, domain 2"/>
    <property type="match status" value="1"/>
</dbReference>
<dbReference type="VEuPathDB" id="VectorBase:AARA001917"/>
<dbReference type="EMBL" id="APCN01000875">
    <property type="status" value="NOT_ANNOTATED_CDS"/>
    <property type="molecule type" value="Genomic_DNA"/>
</dbReference>
<protein>
    <recommendedName>
        <fullName evidence="5">Vacuolar protein sorting-associated protein 33B</fullName>
    </recommendedName>
</protein>
<dbReference type="Gene3D" id="3.40.50.2060">
    <property type="match status" value="1"/>
</dbReference>
<dbReference type="InterPro" id="IPR001619">
    <property type="entry name" value="Sec1-like"/>
</dbReference>
<dbReference type="EnsemblMetazoa" id="AARA001917-RA">
    <property type="protein sequence ID" value="AARA001917-PA"/>
    <property type="gene ID" value="AARA001917"/>
</dbReference>
<dbReference type="PANTHER" id="PTHR11679">
    <property type="entry name" value="VESICLE PROTEIN SORTING-ASSOCIATED"/>
    <property type="match status" value="1"/>
</dbReference>
<evidence type="ECO:0000256" key="2">
    <source>
        <dbReference type="SAM" id="MobiDB-lite"/>
    </source>
</evidence>
<dbReference type="GO" id="GO:0016192">
    <property type="term" value="P:vesicle-mediated transport"/>
    <property type="evidence" value="ECO:0007669"/>
    <property type="project" value="InterPro"/>
</dbReference>
<organism evidence="3 4">
    <name type="scientific">Anopheles arabiensis</name>
    <name type="common">Mosquito</name>
    <dbReference type="NCBI Taxonomy" id="7173"/>
    <lineage>
        <taxon>Eukaryota</taxon>
        <taxon>Metazoa</taxon>
        <taxon>Ecdysozoa</taxon>
        <taxon>Arthropoda</taxon>
        <taxon>Hexapoda</taxon>
        <taxon>Insecta</taxon>
        <taxon>Pterygota</taxon>
        <taxon>Neoptera</taxon>
        <taxon>Endopterygota</taxon>
        <taxon>Diptera</taxon>
        <taxon>Nematocera</taxon>
        <taxon>Culicoidea</taxon>
        <taxon>Culicidae</taxon>
        <taxon>Anophelinae</taxon>
        <taxon>Anopheles</taxon>
    </lineage>
</organism>
<evidence type="ECO:0000313" key="4">
    <source>
        <dbReference type="Proteomes" id="UP000075840"/>
    </source>
</evidence>
<proteinExistence type="inferred from homology"/>
<evidence type="ECO:0000313" key="3">
    <source>
        <dbReference type="EnsemblMetazoa" id="AARA001917-PA"/>
    </source>
</evidence>
<dbReference type="Gene3D" id="3.40.50.1910">
    <property type="match status" value="2"/>
</dbReference>
<evidence type="ECO:0000256" key="1">
    <source>
        <dbReference type="ARBA" id="ARBA00009884"/>
    </source>
</evidence>
<dbReference type="InterPro" id="IPR043127">
    <property type="entry name" value="Sec-1-like_dom3a"/>
</dbReference>
<evidence type="ECO:0008006" key="5">
    <source>
        <dbReference type="Google" id="ProtNLM"/>
    </source>
</evidence>
<comment type="similarity">
    <text evidence="1">Belongs to the STXBP/unc-18/SEC1 family.</text>
</comment>
<dbReference type="InterPro" id="IPR043155">
    <property type="entry name" value="VPS33_dom3b"/>
</dbReference>
<reference evidence="3" key="1">
    <citation type="submission" date="2022-08" db="UniProtKB">
        <authorList>
            <consortium name="EnsemblMetazoa"/>
        </authorList>
    </citation>
    <scope>IDENTIFICATION</scope>
    <source>
        <strain evidence="3">Dongola</strain>
    </source>
</reference>
<name>A0A182HKY7_ANOAR</name>
<dbReference type="InterPro" id="IPR036045">
    <property type="entry name" value="Sec1-like_sf"/>
</dbReference>
<dbReference type="VEuPathDB" id="VectorBase:AARA21_008537"/>